<dbReference type="Gene3D" id="3.90.1440.10">
    <property type="entry name" value="SecA, preprotein cross-linking domain"/>
    <property type="match status" value="1"/>
</dbReference>
<dbReference type="EC" id="7.4.2.8" evidence="11"/>
<comment type="caution">
    <text evidence="15">The sequence shown here is derived from an EMBL/GenBank/DDBJ whole genome shotgun (WGS) entry which is preliminary data.</text>
</comment>
<dbReference type="InterPro" id="IPR011115">
    <property type="entry name" value="SecA_DEAD"/>
</dbReference>
<evidence type="ECO:0000256" key="8">
    <source>
        <dbReference type="ARBA" id="ARBA00022967"/>
    </source>
</evidence>
<name>A0A2N7UCV9_9GAMM</name>
<dbReference type="GO" id="GO:0006605">
    <property type="term" value="P:protein targeting"/>
    <property type="evidence" value="ECO:0007669"/>
    <property type="project" value="UniProtKB-UniRule"/>
</dbReference>
<dbReference type="RefSeq" id="WP_102589346.1">
    <property type="nucleotide sequence ID" value="NZ_BNAE01000001.1"/>
</dbReference>
<evidence type="ECO:0000256" key="6">
    <source>
        <dbReference type="ARBA" id="ARBA00022840"/>
    </source>
</evidence>
<feature type="binding site" evidence="11">
    <location>
        <position position="119"/>
    </location>
    <ligand>
        <name>ATP</name>
        <dbReference type="ChEBI" id="CHEBI:30616"/>
    </ligand>
</feature>
<dbReference type="InterPro" id="IPR020937">
    <property type="entry name" value="SecA_CS"/>
</dbReference>
<dbReference type="GO" id="GO:0043952">
    <property type="term" value="P:protein transport by the Sec complex"/>
    <property type="evidence" value="ECO:0007669"/>
    <property type="project" value="TreeGrafter"/>
</dbReference>
<dbReference type="PROSITE" id="PS51192">
    <property type="entry name" value="HELICASE_ATP_BIND_1"/>
    <property type="match status" value="1"/>
</dbReference>
<dbReference type="InterPro" id="IPR014018">
    <property type="entry name" value="SecA_motor_DEAD"/>
</dbReference>
<keyword evidence="16" id="KW-1185">Reference proteome</keyword>
<keyword evidence="3 11" id="KW-0963">Cytoplasm</keyword>
<evidence type="ECO:0000256" key="7">
    <source>
        <dbReference type="ARBA" id="ARBA00022927"/>
    </source>
</evidence>
<dbReference type="GO" id="GO:0017038">
    <property type="term" value="P:protein import"/>
    <property type="evidence" value="ECO:0007669"/>
    <property type="project" value="InterPro"/>
</dbReference>
<keyword evidence="5 11" id="KW-0547">Nucleotide-binding</keyword>
<evidence type="ECO:0000256" key="2">
    <source>
        <dbReference type="ARBA" id="ARBA00022475"/>
    </source>
</evidence>
<dbReference type="SMART" id="SM00957">
    <property type="entry name" value="SecA_DEAD"/>
    <property type="match status" value="1"/>
</dbReference>
<dbReference type="InterPro" id="IPR001650">
    <property type="entry name" value="Helicase_C-like"/>
</dbReference>
<dbReference type="InterPro" id="IPR011130">
    <property type="entry name" value="SecA_preprotein_X-link_dom"/>
</dbReference>
<accession>A0A2N7UCV9</accession>
<dbReference type="GO" id="GO:0065002">
    <property type="term" value="P:intracellular protein transmembrane transport"/>
    <property type="evidence" value="ECO:0007669"/>
    <property type="project" value="UniProtKB-UniRule"/>
</dbReference>
<evidence type="ECO:0000313" key="16">
    <source>
        <dbReference type="Proteomes" id="UP000235547"/>
    </source>
</evidence>
<feature type="domain" description="Helicase ATP-binding" evidence="12">
    <location>
        <begin position="121"/>
        <end position="282"/>
    </location>
</feature>
<dbReference type="Pfam" id="PF01043">
    <property type="entry name" value="SecA_PP_bind"/>
    <property type="match status" value="1"/>
</dbReference>
<evidence type="ECO:0000256" key="4">
    <source>
        <dbReference type="ARBA" id="ARBA00022519"/>
    </source>
</evidence>
<dbReference type="CDD" id="cd17928">
    <property type="entry name" value="DEXDc_SecA"/>
    <property type="match status" value="1"/>
</dbReference>
<dbReference type="OrthoDB" id="9805579at2"/>
<keyword evidence="2 11" id="KW-1003">Cell membrane</keyword>
<evidence type="ECO:0000256" key="3">
    <source>
        <dbReference type="ARBA" id="ARBA00022490"/>
    </source>
</evidence>
<comment type="similarity">
    <text evidence="11">Belongs to the SecA family.</text>
</comment>
<dbReference type="PANTHER" id="PTHR30612:SF0">
    <property type="entry name" value="CHLOROPLAST PROTEIN-TRANSPORTING ATPASE"/>
    <property type="match status" value="1"/>
</dbReference>
<evidence type="ECO:0000259" key="13">
    <source>
        <dbReference type="PROSITE" id="PS51194"/>
    </source>
</evidence>
<dbReference type="InterPro" id="IPR044722">
    <property type="entry name" value="SecA_SF2_C"/>
</dbReference>
<gene>
    <name evidence="11" type="primary">secA</name>
    <name evidence="15" type="ORF">C1H70_16090</name>
</gene>
<dbReference type="PROSITE" id="PS01312">
    <property type="entry name" value="SECA"/>
    <property type="match status" value="1"/>
</dbReference>
<evidence type="ECO:0000256" key="5">
    <source>
        <dbReference type="ARBA" id="ARBA00022741"/>
    </source>
</evidence>
<evidence type="ECO:0000256" key="1">
    <source>
        <dbReference type="ARBA" id="ARBA00022448"/>
    </source>
</evidence>
<evidence type="ECO:0000256" key="11">
    <source>
        <dbReference type="HAMAP-Rule" id="MF_01382"/>
    </source>
</evidence>
<dbReference type="Proteomes" id="UP000235547">
    <property type="component" value="Unassembled WGS sequence"/>
</dbReference>
<feature type="domain" description="SecA family profile" evidence="14">
    <location>
        <begin position="35"/>
        <end position="630"/>
    </location>
</feature>
<comment type="subunit">
    <text evidence="11">Monomer and homodimer. Part of the essential Sec protein translocation apparatus which comprises SecA, SecYEG and auxiliary proteins SecDF-YajC and YidC.</text>
</comment>
<dbReference type="SMART" id="SM00958">
    <property type="entry name" value="SecA_PP_bind"/>
    <property type="match status" value="1"/>
</dbReference>
<dbReference type="PROSITE" id="PS51196">
    <property type="entry name" value="SECA_MOTOR_DEAD"/>
    <property type="match status" value="1"/>
</dbReference>
<dbReference type="PROSITE" id="PS51194">
    <property type="entry name" value="HELICASE_CTER"/>
    <property type="match status" value="1"/>
</dbReference>
<dbReference type="InterPro" id="IPR036670">
    <property type="entry name" value="SecA_X-link_sf"/>
</dbReference>
<sequence>MSDGNVEHPQPSAPSLVAFAERDWERESTLDRKFRDVCGLTRHVLRRTSVPRADAMTRAAALAEPGLLALDDQRLDDAIVEMKTRLALGGSASEPEGRDMALLREVARRVLGLRPHDVQLMGACVVMSGRIAEMATGEGKTLVAALAAAWRALSGTRVHVVTVNDYLAERDARVLSGFYARLGLRVGIVTQESPPEQRIAAYRAPLCYCTNKELAFDYLRQSASGVLRDAPLQRRLMHLTHGISSESTNAASAAMLPGLEFAILDEADSVLIDEARTPLILSKQGDMYLAADVLERVMTHAQTLKPGVDIRVDPAHWSVDISDPALDLLHRGFHHETRGPLSIPRLREELLRQALMALHLYRVGEHYLVREGKVGIIDEYTGRIMPDRSWRGGLHQMIELKEGVALTAPLETHASMTYQRFFRRYVMLSGMSGTVREVASELWNVYGLEVRSVPTHMPVRRRELSDRIYSSETAKWTAIQGHVAELHARGVPVLIGCRTVAGSRRASDMLTQAGLVHKVLNADETAREADIIAVAGQRGSITVATNMAGRGTDIALGEGIAELGGLHVVMTERHDSRRIDRQLAGRCARQGEPGVFVAMLSIEDRLYGYLRPRSLAWIFQLAVRLWPSVVGKALIRLAQLQLERRHSRIRKDLLHTDRVQGDLMALSGTPE</sequence>
<dbReference type="HAMAP" id="MF_01382">
    <property type="entry name" value="SecA"/>
    <property type="match status" value="1"/>
</dbReference>
<evidence type="ECO:0000256" key="10">
    <source>
        <dbReference type="ARBA" id="ARBA00023136"/>
    </source>
</evidence>
<feature type="binding site" evidence="11">
    <location>
        <begin position="137"/>
        <end position="141"/>
    </location>
    <ligand>
        <name>ATP</name>
        <dbReference type="ChEBI" id="CHEBI:30616"/>
    </ligand>
</feature>
<reference evidence="15 16" key="1">
    <citation type="submission" date="2018-01" db="EMBL/GenBank/DDBJ databases">
        <title>Halomonas endophytica sp. nov., isolated from storage liquid in the stems of Populus euphratica.</title>
        <authorList>
            <person name="Chen C."/>
        </authorList>
    </citation>
    <scope>NUCLEOTIDE SEQUENCE [LARGE SCALE GENOMIC DNA]</scope>
    <source>
        <strain evidence="15 16">BZ-SZ-XJ27</strain>
    </source>
</reference>
<dbReference type="Pfam" id="PF07517">
    <property type="entry name" value="SecA_DEAD"/>
    <property type="match status" value="1"/>
</dbReference>
<keyword evidence="8 11" id="KW-1278">Translocase</keyword>
<evidence type="ECO:0000313" key="15">
    <source>
        <dbReference type="EMBL" id="PMR78282.1"/>
    </source>
</evidence>
<keyword evidence="10 11" id="KW-0472">Membrane</keyword>
<dbReference type="Gene3D" id="3.40.50.300">
    <property type="entry name" value="P-loop containing nucleotide triphosphate hydrolases"/>
    <property type="match status" value="2"/>
</dbReference>
<keyword evidence="1 11" id="KW-0813">Transport</keyword>
<proteinExistence type="inferred from homology"/>
<dbReference type="PRINTS" id="PR00906">
    <property type="entry name" value="SECA"/>
</dbReference>
<dbReference type="GO" id="GO:0005886">
    <property type="term" value="C:plasma membrane"/>
    <property type="evidence" value="ECO:0007669"/>
    <property type="project" value="UniProtKB-SubCell"/>
</dbReference>
<comment type="subcellular location">
    <subcellularLocation>
        <location evidence="11">Cell membrane</location>
        <topology evidence="11">Peripheral membrane protein</topology>
        <orientation evidence="11">Cytoplasmic side</orientation>
    </subcellularLocation>
    <subcellularLocation>
        <location evidence="11">Cytoplasm</location>
    </subcellularLocation>
    <text evidence="11">Distribution is 50-50.</text>
</comment>
<comment type="function">
    <text evidence="11">Part of the Sec protein translocase complex. Interacts with the SecYEG preprotein conducting channel. Has a central role in coupling the hydrolysis of ATP to the transfer of proteins into and across the cell membrane, serving both as a receptor for the preprotein-SecB complex and as an ATP-driven molecular motor driving the stepwise translocation of polypeptide chains across the membrane.</text>
</comment>
<dbReference type="Pfam" id="PF21090">
    <property type="entry name" value="P-loop_SecA"/>
    <property type="match status" value="2"/>
</dbReference>
<protein>
    <recommendedName>
        <fullName evidence="11">Protein translocase subunit SecA</fullName>
        <ecNumber evidence="11">7.4.2.8</ecNumber>
    </recommendedName>
</protein>
<keyword evidence="6 11" id="KW-0067">ATP-binding</keyword>
<keyword evidence="4" id="KW-0997">Cell inner membrane</keyword>
<keyword evidence="7 11" id="KW-0653">Protein transport</keyword>
<dbReference type="EMBL" id="PNRG01000033">
    <property type="protein sequence ID" value="PMR78282.1"/>
    <property type="molecule type" value="Genomic_DNA"/>
</dbReference>
<dbReference type="SUPFAM" id="SSF81767">
    <property type="entry name" value="Pre-protein crosslinking domain of SecA"/>
    <property type="match status" value="1"/>
</dbReference>
<dbReference type="InterPro" id="IPR027417">
    <property type="entry name" value="P-loop_NTPase"/>
</dbReference>
<dbReference type="GO" id="GO:0031522">
    <property type="term" value="C:cell envelope Sec protein transport complex"/>
    <property type="evidence" value="ECO:0007669"/>
    <property type="project" value="TreeGrafter"/>
</dbReference>
<dbReference type="AlphaFoldDB" id="A0A2N7UCV9"/>
<feature type="domain" description="Helicase C-terminal" evidence="13">
    <location>
        <begin position="478"/>
        <end position="634"/>
    </location>
</feature>
<dbReference type="InterPro" id="IPR014001">
    <property type="entry name" value="Helicase_ATP-bd"/>
</dbReference>
<keyword evidence="9 11" id="KW-0811">Translocation</keyword>
<dbReference type="GO" id="GO:0005524">
    <property type="term" value="F:ATP binding"/>
    <property type="evidence" value="ECO:0007669"/>
    <property type="project" value="UniProtKB-UniRule"/>
</dbReference>
<dbReference type="PANTHER" id="PTHR30612">
    <property type="entry name" value="SECA INNER MEMBRANE COMPONENT OF SEC PROTEIN SECRETION SYSTEM"/>
    <property type="match status" value="1"/>
</dbReference>
<dbReference type="GO" id="GO:0005829">
    <property type="term" value="C:cytosol"/>
    <property type="evidence" value="ECO:0007669"/>
    <property type="project" value="TreeGrafter"/>
</dbReference>
<evidence type="ECO:0000259" key="14">
    <source>
        <dbReference type="PROSITE" id="PS51196"/>
    </source>
</evidence>
<dbReference type="CDD" id="cd18803">
    <property type="entry name" value="SF2_C_secA"/>
    <property type="match status" value="1"/>
</dbReference>
<comment type="catalytic activity">
    <reaction evidence="11">
        <text>ATP + H2O + cellular proteinSide 1 = ADP + phosphate + cellular proteinSide 2.</text>
        <dbReference type="EC" id="7.4.2.8"/>
    </reaction>
</comment>
<dbReference type="InterPro" id="IPR000185">
    <property type="entry name" value="SecA"/>
</dbReference>
<dbReference type="FunFam" id="3.40.50.300:FF:000429">
    <property type="entry name" value="Preprotein translocase subunit SecA"/>
    <property type="match status" value="1"/>
</dbReference>
<dbReference type="SUPFAM" id="SSF52540">
    <property type="entry name" value="P-loop containing nucleoside triphosphate hydrolases"/>
    <property type="match status" value="2"/>
</dbReference>
<evidence type="ECO:0000259" key="12">
    <source>
        <dbReference type="PROSITE" id="PS51192"/>
    </source>
</evidence>
<dbReference type="GO" id="GO:0008564">
    <property type="term" value="F:protein-exporting ATPase activity"/>
    <property type="evidence" value="ECO:0007669"/>
    <property type="project" value="UniProtKB-EC"/>
</dbReference>
<organism evidence="15 16">
    <name type="scientific">Halomonas urumqiensis</name>
    <dbReference type="NCBI Taxonomy" id="1684789"/>
    <lineage>
        <taxon>Bacteria</taxon>
        <taxon>Pseudomonadati</taxon>
        <taxon>Pseudomonadota</taxon>
        <taxon>Gammaproteobacteria</taxon>
        <taxon>Oceanospirillales</taxon>
        <taxon>Halomonadaceae</taxon>
        <taxon>Halomonas</taxon>
    </lineage>
</organism>
<feature type="binding site" evidence="11">
    <location>
        <position position="553"/>
    </location>
    <ligand>
        <name>ATP</name>
        <dbReference type="ChEBI" id="CHEBI:30616"/>
    </ligand>
</feature>
<evidence type="ECO:0000256" key="9">
    <source>
        <dbReference type="ARBA" id="ARBA00023010"/>
    </source>
</evidence>